<protein>
    <submittedName>
        <fullName evidence="1">Uncharacterized protein</fullName>
    </submittedName>
</protein>
<organism evidence="1 2">
    <name type="scientific">Floridaenema flaviceps BLCC-F50</name>
    <dbReference type="NCBI Taxonomy" id="3153642"/>
    <lineage>
        <taxon>Bacteria</taxon>
        <taxon>Bacillati</taxon>
        <taxon>Cyanobacteriota</taxon>
        <taxon>Cyanophyceae</taxon>
        <taxon>Oscillatoriophycideae</taxon>
        <taxon>Aerosakkonematales</taxon>
        <taxon>Aerosakkonemataceae</taxon>
        <taxon>Floridanema</taxon>
        <taxon>Floridanema flaviceps</taxon>
    </lineage>
</organism>
<keyword evidence="2" id="KW-1185">Reference proteome</keyword>
<accession>A0ABV4Y0N7</accession>
<evidence type="ECO:0000313" key="1">
    <source>
        <dbReference type="EMBL" id="MFB2897501.1"/>
    </source>
</evidence>
<dbReference type="EMBL" id="JBHFNR010000255">
    <property type="protein sequence ID" value="MFB2897501.1"/>
    <property type="molecule type" value="Genomic_DNA"/>
</dbReference>
<proteinExistence type="predicted"/>
<reference evidence="1 2" key="1">
    <citation type="submission" date="2024-09" db="EMBL/GenBank/DDBJ databases">
        <title>Floridaenema gen nov. (Aerosakkonemataceae, Aerosakkonematales ord. nov., Cyanobacteria) from benthic tropical and subtropical fresh waters, with the description of four new species.</title>
        <authorList>
            <person name="Moretto J.A."/>
            <person name="Berthold D.E."/>
            <person name="Lefler F.W."/>
            <person name="Huang I.-S."/>
            <person name="Laughinghouse H. IV."/>
        </authorList>
    </citation>
    <scope>NUCLEOTIDE SEQUENCE [LARGE SCALE GENOMIC DNA]</scope>
    <source>
        <strain evidence="1 2">BLCC-F50</strain>
    </source>
</reference>
<evidence type="ECO:0000313" key="2">
    <source>
        <dbReference type="Proteomes" id="UP001576784"/>
    </source>
</evidence>
<dbReference type="RefSeq" id="WP_413267113.1">
    <property type="nucleotide sequence ID" value="NZ_JBHFNR010000255.1"/>
</dbReference>
<gene>
    <name evidence="1" type="ORF">ACE1CI_31675</name>
</gene>
<name>A0ABV4Y0N7_9CYAN</name>
<comment type="caution">
    <text evidence="1">The sequence shown here is derived from an EMBL/GenBank/DDBJ whole genome shotgun (WGS) entry which is preliminary data.</text>
</comment>
<dbReference type="Proteomes" id="UP001576784">
    <property type="component" value="Unassembled WGS sequence"/>
</dbReference>
<sequence>MNKTQAFAILAPVPEMHLISGKETIAKLIEESSEEIKVAFGSMDFEVFRKADELREDKTLDVFIYASHSADQSLKTFVTWRGLYTGCVNSRNGRYPGNKKFCPPSTLTDRPTWAVFWEIQELEPLEKPIAIASLKGLGKKTNFTSRFTPEAPLLIEYL</sequence>